<proteinExistence type="inferred from homology"/>
<dbReference type="SUPFAM" id="SSF55895">
    <property type="entry name" value="Ribonuclease Rh-like"/>
    <property type="match status" value="1"/>
</dbReference>
<evidence type="ECO:0000313" key="4">
    <source>
        <dbReference type="Proteomes" id="UP000677812"/>
    </source>
</evidence>
<accession>A0ABS5E611</accession>
<comment type="caution">
    <text evidence="3">The sequence shown here is derived from an EMBL/GenBank/DDBJ whole genome shotgun (WGS) entry which is preliminary data.</text>
</comment>
<reference evidence="3 4" key="1">
    <citation type="submission" date="2021-04" db="EMBL/GenBank/DDBJ databases">
        <title>The complete genome sequence of Neokomagataea sp. TBRC 2177.</title>
        <authorList>
            <person name="Charoenyingcharoen P."/>
            <person name="Yukphan P."/>
        </authorList>
    </citation>
    <scope>NUCLEOTIDE SEQUENCE [LARGE SCALE GENOMIC DNA]</scope>
    <source>
        <strain evidence="3 4">TBRC 2177</strain>
    </source>
</reference>
<dbReference type="Proteomes" id="UP000677812">
    <property type="component" value="Unassembled WGS sequence"/>
</dbReference>
<sequence length="257" mass="28151">MKWFVYAALLFLAGCVGQNTVPKEASLTPHEHGDFRHDTLALTWQPGFCLPDKPGHNCLADQPRTPLIGLHGLWASEPSSLEAQGIPVQKWWMQGCALLGEADGALTLRPETAADLAAVMPHFEHPLVVHEYTKHVQCFGYPADDFFVTAMSLRTRFEASAAGRYLTSLAGSKVQRDDVLAQIQHLSGVTAERGLQFQCSKRADGAAVLSQIWMTLDPQKLDSFPQAGAFMSSPFDQNSCPASFIVPSWSMVPEAVR</sequence>
<dbReference type="InterPro" id="IPR036430">
    <property type="entry name" value="RNase_T2-like_sf"/>
</dbReference>
<name>A0ABS5E611_9PROT</name>
<organism evidence="3 4">
    <name type="scientific">Neokomagataea anthophila</name>
    <dbReference type="NCBI Taxonomy" id="2826925"/>
    <lineage>
        <taxon>Bacteria</taxon>
        <taxon>Pseudomonadati</taxon>
        <taxon>Pseudomonadota</taxon>
        <taxon>Alphaproteobacteria</taxon>
        <taxon>Acetobacterales</taxon>
        <taxon>Acetobacteraceae</taxon>
        <taxon>Neokomagataea</taxon>
    </lineage>
</organism>
<evidence type="ECO:0000256" key="2">
    <source>
        <dbReference type="RuleBase" id="RU004328"/>
    </source>
</evidence>
<protein>
    <submittedName>
        <fullName evidence="3">Ribonuclease I</fullName>
    </submittedName>
</protein>
<dbReference type="PANTHER" id="PTHR11240">
    <property type="entry name" value="RIBONUCLEASE T2"/>
    <property type="match status" value="1"/>
</dbReference>
<dbReference type="Gene3D" id="3.90.730.10">
    <property type="entry name" value="Ribonuclease T2-like"/>
    <property type="match status" value="1"/>
</dbReference>
<comment type="similarity">
    <text evidence="1 2">Belongs to the RNase T2 family.</text>
</comment>
<dbReference type="RefSeq" id="WP_211680795.1">
    <property type="nucleotide sequence ID" value="NZ_JAGRQH010000002.1"/>
</dbReference>
<dbReference type="PANTHER" id="PTHR11240:SF22">
    <property type="entry name" value="RIBONUCLEASE T2"/>
    <property type="match status" value="1"/>
</dbReference>
<keyword evidence="4" id="KW-1185">Reference proteome</keyword>
<dbReference type="Pfam" id="PF00445">
    <property type="entry name" value="Ribonuclease_T2"/>
    <property type="match status" value="1"/>
</dbReference>
<gene>
    <name evidence="3" type="ORF">KB213_04385</name>
</gene>
<evidence type="ECO:0000313" key="3">
    <source>
        <dbReference type="EMBL" id="MBR0559296.1"/>
    </source>
</evidence>
<evidence type="ECO:0000256" key="1">
    <source>
        <dbReference type="ARBA" id="ARBA00007469"/>
    </source>
</evidence>
<dbReference type="EMBL" id="JAGRQH010000002">
    <property type="protein sequence ID" value="MBR0559296.1"/>
    <property type="molecule type" value="Genomic_DNA"/>
</dbReference>
<dbReference type="InterPro" id="IPR001568">
    <property type="entry name" value="RNase_T2-like"/>
</dbReference>
<dbReference type="PROSITE" id="PS51257">
    <property type="entry name" value="PROKAR_LIPOPROTEIN"/>
    <property type="match status" value="1"/>
</dbReference>